<reference evidence="3 4" key="1">
    <citation type="journal article" date="2011" name="Proc. Natl. Acad. Sci. U.S.A.">
        <title>Evolutionary erosion of yeast sex chromosomes by mating-type switching accidents.</title>
        <authorList>
            <person name="Gordon J.L."/>
            <person name="Armisen D."/>
            <person name="Proux-Wera E."/>
            <person name="Oheigeartaigh S.S."/>
            <person name="Byrne K.P."/>
            <person name="Wolfe K.H."/>
        </authorList>
    </citation>
    <scope>NUCLEOTIDE SEQUENCE [LARGE SCALE GENOMIC DNA]</scope>
    <source>
        <strain evidence="4">ATCC 24235 / CBS 4417 / NBRC 1672 / NRRL Y-8282 / UCD 70-5</strain>
    </source>
</reference>
<dbReference type="AlphaFoldDB" id="G8C296"/>
<gene>
    <name evidence="3" type="primary">TPHA0P01160</name>
    <name evidence="3" type="ordered locus">TPHA_0P01160</name>
</gene>
<dbReference type="EMBL" id="HE612871">
    <property type="protein sequence ID" value="CCE66274.1"/>
    <property type="molecule type" value="Genomic_DNA"/>
</dbReference>
<sequence>MSDLKLGITELDNLSEKNDGNTPKNVMKKVRKPRSKKVNKLSESQIKMNHVTSEQKRRMLVRSIYDDLVEAVPDLSAEESRSELLIYLKTVNYMNWLYKRNEVLRTQLVNKYKERGMYNKYSIPQNLIWEQKRNKNPNA</sequence>
<accession>G8C296</accession>
<evidence type="ECO:0000256" key="1">
    <source>
        <dbReference type="SAM" id="MobiDB-lite"/>
    </source>
</evidence>
<dbReference type="GO" id="GO:0046983">
    <property type="term" value="F:protein dimerization activity"/>
    <property type="evidence" value="ECO:0007669"/>
    <property type="project" value="InterPro"/>
</dbReference>
<dbReference type="InterPro" id="IPR057072">
    <property type="entry name" value="bHLH_INO4"/>
</dbReference>
<evidence type="ECO:0000313" key="4">
    <source>
        <dbReference type="Proteomes" id="UP000005666"/>
    </source>
</evidence>
<dbReference type="Proteomes" id="UP000005666">
    <property type="component" value="Chromosome 16"/>
</dbReference>
<dbReference type="PROSITE" id="PS50888">
    <property type="entry name" value="BHLH"/>
    <property type="match status" value="1"/>
</dbReference>
<keyword evidence="4" id="KW-1185">Reference proteome</keyword>
<dbReference type="GO" id="GO:0090575">
    <property type="term" value="C:RNA polymerase II transcription regulator complex"/>
    <property type="evidence" value="ECO:0007669"/>
    <property type="project" value="EnsemblFungi"/>
</dbReference>
<feature type="compositionally biased region" description="Basic residues" evidence="1">
    <location>
        <begin position="26"/>
        <end position="39"/>
    </location>
</feature>
<dbReference type="GO" id="GO:0000978">
    <property type="term" value="F:RNA polymerase II cis-regulatory region sequence-specific DNA binding"/>
    <property type="evidence" value="ECO:0007669"/>
    <property type="project" value="EnsemblFungi"/>
</dbReference>
<dbReference type="InterPro" id="IPR036638">
    <property type="entry name" value="HLH_DNA-bd_sf"/>
</dbReference>
<dbReference type="STRING" id="1071381.G8C296"/>
<proteinExistence type="predicted"/>
<dbReference type="Gene3D" id="4.10.280.10">
    <property type="entry name" value="Helix-loop-helix DNA-binding domain"/>
    <property type="match status" value="1"/>
</dbReference>
<dbReference type="GO" id="GO:0001228">
    <property type="term" value="F:DNA-binding transcription activator activity, RNA polymerase II-specific"/>
    <property type="evidence" value="ECO:0007669"/>
    <property type="project" value="EnsemblFungi"/>
</dbReference>
<dbReference type="Pfam" id="PF23181">
    <property type="entry name" value="bHLH_INO4"/>
    <property type="match status" value="1"/>
</dbReference>
<name>G8C296_TETPH</name>
<feature type="region of interest" description="Disordered" evidence="1">
    <location>
        <begin position="14"/>
        <end position="43"/>
    </location>
</feature>
<dbReference type="HOGENOM" id="CLU_145552_0_0_1"/>
<feature type="domain" description="BHLH" evidence="2">
    <location>
        <begin position="45"/>
        <end position="97"/>
    </location>
</feature>
<dbReference type="eggNOG" id="ENOG502S9S7">
    <property type="taxonomic scope" value="Eukaryota"/>
</dbReference>
<dbReference type="RefSeq" id="XP_003688708.1">
    <property type="nucleotide sequence ID" value="XM_003688660.1"/>
</dbReference>
<dbReference type="GO" id="GO:0008654">
    <property type="term" value="P:phospholipid biosynthetic process"/>
    <property type="evidence" value="ECO:0007669"/>
    <property type="project" value="EnsemblFungi"/>
</dbReference>
<evidence type="ECO:0000259" key="2">
    <source>
        <dbReference type="PROSITE" id="PS50888"/>
    </source>
</evidence>
<dbReference type="SUPFAM" id="SSF47459">
    <property type="entry name" value="HLH, helix-loop-helix DNA-binding domain"/>
    <property type="match status" value="1"/>
</dbReference>
<evidence type="ECO:0000313" key="3">
    <source>
        <dbReference type="EMBL" id="CCE66274.1"/>
    </source>
</evidence>
<protein>
    <recommendedName>
        <fullName evidence="2">BHLH domain-containing protein</fullName>
    </recommendedName>
</protein>
<dbReference type="OMA" id="HRKAPHE"/>
<organism evidence="3 4">
    <name type="scientific">Tetrapisispora phaffii (strain ATCC 24235 / CBS 4417 / NBRC 1672 / NRRL Y-8282 / UCD 70-5)</name>
    <name type="common">Yeast</name>
    <name type="synonym">Fabospora phaffii</name>
    <dbReference type="NCBI Taxonomy" id="1071381"/>
    <lineage>
        <taxon>Eukaryota</taxon>
        <taxon>Fungi</taxon>
        <taxon>Dikarya</taxon>
        <taxon>Ascomycota</taxon>
        <taxon>Saccharomycotina</taxon>
        <taxon>Saccharomycetes</taxon>
        <taxon>Saccharomycetales</taxon>
        <taxon>Saccharomycetaceae</taxon>
        <taxon>Tetrapisispora</taxon>
    </lineage>
</organism>
<dbReference type="InterPro" id="IPR011598">
    <property type="entry name" value="bHLH_dom"/>
</dbReference>
<dbReference type="KEGG" id="tpf:TPHA_0P01160"/>
<dbReference type="GeneID" id="11530902"/>
<dbReference type="OrthoDB" id="5778525at2759"/>